<proteinExistence type="predicted"/>
<keyword evidence="1" id="KW-0472">Membrane</keyword>
<organism evidence="3 4">
    <name type="scientific">Bhargavaea ginsengi</name>
    <dbReference type="NCBI Taxonomy" id="426757"/>
    <lineage>
        <taxon>Bacteria</taxon>
        <taxon>Bacillati</taxon>
        <taxon>Bacillota</taxon>
        <taxon>Bacilli</taxon>
        <taxon>Bacillales</taxon>
        <taxon>Caryophanaceae</taxon>
        <taxon>Bhargavaea</taxon>
    </lineage>
</organism>
<feature type="transmembrane region" description="Helical" evidence="1">
    <location>
        <begin position="108"/>
        <end position="129"/>
    </location>
</feature>
<dbReference type="Pfam" id="PF02517">
    <property type="entry name" value="Rce1-like"/>
    <property type="match status" value="1"/>
</dbReference>
<evidence type="ECO:0000313" key="3">
    <source>
        <dbReference type="EMBL" id="SEJ50761.1"/>
    </source>
</evidence>
<dbReference type="STRING" id="426757.SAMN04488127_2032"/>
<sequence>MRAIQLTEKASGIDRISWAALIIMAAVSFSFLIGWKVAGLSVVLGIACFVLNQNRYADRSLSVREAGRQLKSGIIWLWLLLPLVMNGFSMAASAYVMPAFNEHLHERIALMVAEVPLAVLVLQIALMALGEEIAWRGFFQKQLGRVMAIWPAIGITSIVFAFGHAASGDFTLVAYDLVFIMIDSVIYGFIYHKTGNLWLSTAAHFIANLAVILALVQI</sequence>
<keyword evidence="3" id="KW-0645">Protease</keyword>
<dbReference type="OrthoDB" id="2679500at2"/>
<feature type="transmembrane region" description="Helical" evidence="1">
    <location>
        <begin position="172"/>
        <end position="190"/>
    </location>
</feature>
<name>A0A1H6ZBG1_9BACL</name>
<dbReference type="InterPro" id="IPR003675">
    <property type="entry name" value="Rce1/LyrA-like_dom"/>
</dbReference>
<keyword evidence="4" id="KW-1185">Reference proteome</keyword>
<feature type="domain" description="CAAX prenyl protease 2/Lysostaphin resistance protein A-like" evidence="2">
    <location>
        <begin position="116"/>
        <end position="209"/>
    </location>
</feature>
<dbReference type="GO" id="GO:0006508">
    <property type="term" value="P:proteolysis"/>
    <property type="evidence" value="ECO:0007669"/>
    <property type="project" value="UniProtKB-KW"/>
</dbReference>
<dbReference type="EMBL" id="FNZF01000003">
    <property type="protein sequence ID" value="SEJ50761.1"/>
    <property type="molecule type" value="Genomic_DNA"/>
</dbReference>
<protein>
    <submittedName>
        <fullName evidence="3">Membrane protease YdiL, CAAX protease family</fullName>
    </submittedName>
</protein>
<feature type="transmembrane region" description="Helical" evidence="1">
    <location>
        <begin position="149"/>
        <end position="166"/>
    </location>
</feature>
<dbReference type="PANTHER" id="PTHR39430">
    <property type="entry name" value="MEMBRANE-ASSOCIATED PROTEASE-RELATED"/>
    <property type="match status" value="1"/>
</dbReference>
<feature type="transmembrane region" description="Helical" evidence="1">
    <location>
        <begin position="197"/>
        <end position="216"/>
    </location>
</feature>
<evidence type="ECO:0000313" key="4">
    <source>
        <dbReference type="Proteomes" id="UP000199200"/>
    </source>
</evidence>
<accession>A0A1H6ZBG1</accession>
<keyword evidence="1" id="KW-1133">Transmembrane helix</keyword>
<evidence type="ECO:0000256" key="1">
    <source>
        <dbReference type="SAM" id="Phobius"/>
    </source>
</evidence>
<feature type="transmembrane region" description="Helical" evidence="1">
    <location>
        <begin position="12"/>
        <end position="31"/>
    </location>
</feature>
<dbReference type="GO" id="GO:0080120">
    <property type="term" value="P:CAAX-box protein maturation"/>
    <property type="evidence" value="ECO:0007669"/>
    <property type="project" value="UniProtKB-ARBA"/>
</dbReference>
<feature type="transmembrane region" description="Helical" evidence="1">
    <location>
        <begin position="75"/>
        <end position="96"/>
    </location>
</feature>
<evidence type="ECO:0000259" key="2">
    <source>
        <dbReference type="Pfam" id="PF02517"/>
    </source>
</evidence>
<keyword evidence="3" id="KW-0378">Hydrolase</keyword>
<keyword evidence="1" id="KW-0812">Transmembrane</keyword>
<reference evidence="4" key="1">
    <citation type="submission" date="2016-10" db="EMBL/GenBank/DDBJ databases">
        <authorList>
            <person name="Varghese N."/>
            <person name="Submissions S."/>
        </authorList>
    </citation>
    <scope>NUCLEOTIDE SEQUENCE [LARGE SCALE GENOMIC DNA]</scope>
    <source>
        <strain evidence="4">CGMCC 1.6763</strain>
    </source>
</reference>
<dbReference type="GO" id="GO:0004175">
    <property type="term" value="F:endopeptidase activity"/>
    <property type="evidence" value="ECO:0007669"/>
    <property type="project" value="UniProtKB-ARBA"/>
</dbReference>
<gene>
    <name evidence="3" type="ORF">SAMN04488127_2032</name>
</gene>
<dbReference type="AlphaFoldDB" id="A0A1H6ZBG1"/>
<dbReference type="PANTHER" id="PTHR39430:SF1">
    <property type="entry name" value="PROTEASE"/>
    <property type="match status" value="1"/>
</dbReference>
<dbReference type="Proteomes" id="UP000199200">
    <property type="component" value="Unassembled WGS sequence"/>
</dbReference>